<evidence type="ECO:0000256" key="1">
    <source>
        <dbReference type="SAM" id="MobiDB-lite"/>
    </source>
</evidence>
<feature type="signal peptide" evidence="2">
    <location>
        <begin position="1"/>
        <end position="15"/>
    </location>
</feature>
<evidence type="ECO:0000256" key="2">
    <source>
        <dbReference type="SAM" id="SignalP"/>
    </source>
</evidence>
<proteinExistence type="predicted"/>
<feature type="region of interest" description="Disordered" evidence="1">
    <location>
        <begin position="36"/>
        <end position="58"/>
    </location>
</feature>
<feature type="chain" id="PRO_5024429942" evidence="2">
    <location>
        <begin position="16"/>
        <end position="174"/>
    </location>
</feature>
<dbReference type="EMBL" id="VICG01000015">
    <property type="protein sequence ID" value="KAA8564425.1"/>
    <property type="molecule type" value="Genomic_DNA"/>
</dbReference>
<comment type="caution">
    <text evidence="3">The sequence shown here is derived from an EMBL/GenBank/DDBJ whole genome shotgun (WGS) entry which is preliminary data.</text>
</comment>
<dbReference type="Proteomes" id="UP000322873">
    <property type="component" value="Unassembled WGS sequence"/>
</dbReference>
<organism evidence="3 4">
    <name type="scientific">Monilinia fructicola</name>
    <name type="common">Brown rot fungus</name>
    <name type="synonym">Ciboria fructicola</name>
    <dbReference type="NCBI Taxonomy" id="38448"/>
    <lineage>
        <taxon>Eukaryota</taxon>
        <taxon>Fungi</taxon>
        <taxon>Dikarya</taxon>
        <taxon>Ascomycota</taxon>
        <taxon>Pezizomycotina</taxon>
        <taxon>Leotiomycetes</taxon>
        <taxon>Helotiales</taxon>
        <taxon>Sclerotiniaceae</taxon>
        <taxon>Monilinia</taxon>
    </lineage>
</organism>
<name>A0A5M9JAT6_MONFR</name>
<dbReference type="AlphaFoldDB" id="A0A5M9JAT6"/>
<gene>
    <name evidence="3" type="ORF">EYC84_011363</name>
</gene>
<evidence type="ECO:0000313" key="4">
    <source>
        <dbReference type="Proteomes" id="UP000322873"/>
    </source>
</evidence>
<sequence>MGICILLCGVAAGWMDRNLYTLPTLPTTLPTLPTLPPLAPNSLPSPTPSHPSKNKPSLNPENTVIGICASISTSQRLPSHPIPSLETLRTYDLYTSITHPSIHPSIQIHYKKQKGQSLTSTYINIHINIHQHTSTYIINIHQHTSTYINIHQHTSTYINIKILKFKRTTKNKQE</sequence>
<keyword evidence="2" id="KW-0732">Signal</keyword>
<evidence type="ECO:0000313" key="3">
    <source>
        <dbReference type="EMBL" id="KAA8564425.1"/>
    </source>
</evidence>
<accession>A0A5M9JAT6</accession>
<feature type="compositionally biased region" description="Pro residues" evidence="1">
    <location>
        <begin position="36"/>
        <end position="49"/>
    </location>
</feature>
<keyword evidence="4" id="KW-1185">Reference proteome</keyword>
<reference evidence="3 4" key="1">
    <citation type="submission" date="2019-06" db="EMBL/GenBank/DDBJ databases">
        <title>Genome Sequence of the Brown Rot Fungal Pathogen Monilinia fructicola.</title>
        <authorList>
            <person name="De Miccolis Angelini R.M."/>
            <person name="Landi L."/>
            <person name="Abate D."/>
            <person name="Pollastro S."/>
            <person name="Romanazzi G."/>
            <person name="Faretra F."/>
        </authorList>
    </citation>
    <scope>NUCLEOTIDE SEQUENCE [LARGE SCALE GENOMIC DNA]</scope>
    <source>
        <strain evidence="3 4">Mfrc123</strain>
    </source>
</reference>
<protein>
    <submittedName>
        <fullName evidence="3">Uncharacterized protein</fullName>
    </submittedName>
</protein>